<feature type="region of interest" description="Disordered" evidence="1">
    <location>
        <begin position="1"/>
        <end position="148"/>
    </location>
</feature>
<evidence type="ECO:0000256" key="1">
    <source>
        <dbReference type="SAM" id="MobiDB-lite"/>
    </source>
</evidence>
<feature type="compositionally biased region" description="Basic and acidic residues" evidence="1">
    <location>
        <begin position="61"/>
        <end position="76"/>
    </location>
</feature>
<gene>
    <name evidence="3" type="ORF">Q0812_07260</name>
</gene>
<protein>
    <submittedName>
        <fullName evidence="3">BON domain-containing protein</fullName>
    </submittedName>
</protein>
<feature type="compositionally biased region" description="Low complexity" evidence="1">
    <location>
        <begin position="104"/>
        <end position="113"/>
    </location>
</feature>
<dbReference type="InterPro" id="IPR051686">
    <property type="entry name" value="Lipoprotein_DolP"/>
</dbReference>
<dbReference type="Gene3D" id="3.30.1340.30">
    <property type="match status" value="1"/>
</dbReference>
<sequence>MADFDRYQHDLRQRRHDSNMSPEERAYGRQHPDQARFSGRDDYWRQGSEFGGSSASANRGYEGRSWSDTRSGRDEQYQGSGYGSSDGASERGTPGQGYGGYGGQAQSYGQYGSDRYERGAEGYGWSPRGGSGYGQRRYGQERYGYPAGPDQYARGSSWRGDYGGQAMRPHYEDARRGDSAYAGGYQGYNEGRPYWERGDDRNWFQKAGDEVKSWFSDDEDRGHRGRGPKNYTRSDDRIRDDVSDRLSDDWTLDASDIELEVKGGEVTLSGHVDSRWDKRRAEDLVEGCSGVRHVQNNLRIKERDDSYSSRLSSEYSGTAATSNTTRASASSRNTN</sequence>
<dbReference type="Proteomes" id="UP001169063">
    <property type="component" value="Unassembled WGS sequence"/>
</dbReference>
<accession>A0ABT8SKY4</accession>
<feature type="compositionally biased region" description="Low complexity" evidence="1">
    <location>
        <begin position="308"/>
        <end position="335"/>
    </location>
</feature>
<feature type="region of interest" description="Disordered" evidence="1">
    <location>
        <begin position="214"/>
        <end position="236"/>
    </location>
</feature>
<dbReference type="InterPro" id="IPR014004">
    <property type="entry name" value="Transpt-assoc_nodulatn_dom_bac"/>
</dbReference>
<keyword evidence="4" id="KW-1185">Reference proteome</keyword>
<dbReference type="EMBL" id="JAUKTR010000002">
    <property type="protein sequence ID" value="MDO1559225.1"/>
    <property type="molecule type" value="Genomic_DNA"/>
</dbReference>
<dbReference type="PANTHER" id="PTHR34606:SF15">
    <property type="entry name" value="BON DOMAIN-CONTAINING PROTEIN"/>
    <property type="match status" value="1"/>
</dbReference>
<name>A0ABT8SKY4_9CAUL</name>
<reference evidence="3" key="1">
    <citation type="submission" date="2023-07" db="EMBL/GenBank/DDBJ databases">
        <title>Brevundimonas soil sp. nov., isolated from the soil of chemical plant.</title>
        <authorList>
            <person name="Wu N."/>
        </authorList>
    </citation>
    <scope>NUCLEOTIDE SEQUENCE</scope>
    <source>
        <strain evidence="3">XZ-24</strain>
    </source>
</reference>
<feature type="compositionally biased region" description="Low complexity" evidence="1">
    <location>
        <begin position="134"/>
        <end position="145"/>
    </location>
</feature>
<proteinExistence type="predicted"/>
<dbReference type="Pfam" id="PF04972">
    <property type="entry name" value="BON"/>
    <property type="match status" value="1"/>
</dbReference>
<feature type="compositionally biased region" description="Basic and acidic residues" evidence="1">
    <location>
        <begin position="1"/>
        <end position="44"/>
    </location>
</feature>
<dbReference type="PANTHER" id="PTHR34606">
    <property type="entry name" value="BON DOMAIN-CONTAINING PROTEIN"/>
    <property type="match status" value="1"/>
</dbReference>
<organism evidence="3 4">
    <name type="scientific">Peiella sedimenti</name>
    <dbReference type="NCBI Taxonomy" id="3061083"/>
    <lineage>
        <taxon>Bacteria</taxon>
        <taxon>Pseudomonadati</taxon>
        <taxon>Pseudomonadota</taxon>
        <taxon>Alphaproteobacteria</taxon>
        <taxon>Caulobacterales</taxon>
        <taxon>Caulobacteraceae</taxon>
        <taxon>Peiella</taxon>
    </lineage>
</organism>
<evidence type="ECO:0000313" key="4">
    <source>
        <dbReference type="Proteomes" id="UP001169063"/>
    </source>
</evidence>
<dbReference type="PROSITE" id="PS50914">
    <property type="entry name" value="BON"/>
    <property type="match status" value="1"/>
</dbReference>
<evidence type="ECO:0000259" key="2">
    <source>
        <dbReference type="PROSITE" id="PS50914"/>
    </source>
</evidence>
<evidence type="ECO:0000313" key="3">
    <source>
        <dbReference type="EMBL" id="MDO1559225.1"/>
    </source>
</evidence>
<dbReference type="SMART" id="SM00749">
    <property type="entry name" value="BON"/>
    <property type="match status" value="1"/>
</dbReference>
<feature type="domain" description="BON" evidence="2">
    <location>
        <begin position="234"/>
        <end position="302"/>
    </location>
</feature>
<feature type="region of interest" description="Disordered" evidence="1">
    <location>
        <begin position="302"/>
        <end position="335"/>
    </location>
</feature>
<feature type="compositionally biased region" description="Low complexity" evidence="1">
    <location>
        <begin position="77"/>
        <end position="87"/>
    </location>
</feature>
<comment type="caution">
    <text evidence="3">The sequence shown here is derived from an EMBL/GenBank/DDBJ whole genome shotgun (WGS) entry which is preliminary data.</text>
</comment>
<dbReference type="InterPro" id="IPR007055">
    <property type="entry name" value="BON_dom"/>
</dbReference>
<feature type="compositionally biased region" description="Gly residues" evidence="1">
    <location>
        <begin position="94"/>
        <end position="103"/>
    </location>
</feature>
<dbReference type="RefSeq" id="WP_302109647.1">
    <property type="nucleotide sequence ID" value="NZ_JAUKTR010000002.1"/>
</dbReference>